<accession>A0A0F9EUR2</accession>
<comment type="caution">
    <text evidence="1">The sequence shown here is derived from an EMBL/GenBank/DDBJ whole genome shotgun (WGS) entry which is preliminary data.</text>
</comment>
<dbReference type="AlphaFoldDB" id="A0A0F9EUR2"/>
<proteinExistence type="predicted"/>
<reference evidence="1" key="1">
    <citation type="journal article" date="2015" name="Nature">
        <title>Complex archaea that bridge the gap between prokaryotes and eukaryotes.</title>
        <authorList>
            <person name="Spang A."/>
            <person name="Saw J.H."/>
            <person name="Jorgensen S.L."/>
            <person name="Zaremba-Niedzwiedzka K."/>
            <person name="Martijn J."/>
            <person name="Lind A.E."/>
            <person name="van Eijk R."/>
            <person name="Schleper C."/>
            <person name="Guy L."/>
            <person name="Ettema T.J."/>
        </authorList>
    </citation>
    <scope>NUCLEOTIDE SEQUENCE</scope>
</reference>
<gene>
    <name evidence="1" type="ORF">LCGC14_2031040</name>
</gene>
<name>A0A0F9EUR2_9ZZZZ</name>
<organism evidence="1">
    <name type="scientific">marine sediment metagenome</name>
    <dbReference type="NCBI Taxonomy" id="412755"/>
    <lineage>
        <taxon>unclassified sequences</taxon>
        <taxon>metagenomes</taxon>
        <taxon>ecological metagenomes</taxon>
    </lineage>
</organism>
<sequence>MKIVDSPTGGLRGEGSVRVVNDPQVGVTIKEKDGKQHHLTLEYPQGVKLVQIGNWQLQDVEDVFIQLTQDKSDIQFIRPRNGTFYTTFSRFGAEEGELPTILYSEMGKPFAGAKWDNPARYRYYVLYEIFGAAQYSGMEILDILTYEFEYDENIEDWAIVGSERKKWHTHNLTYLNVFGFESQHDSFVYEGKTFDAGGPEPIAFVLPELEEILQQREKIGQVTVKDGWVTPELIIPGPFGMTKEALETAAASALAAQVDAVSGEQAQAQIDDVIADVGQD</sequence>
<evidence type="ECO:0000313" key="1">
    <source>
        <dbReference type="EMBL" id="KKL77823.1"/>
    </source>
</evidence>
<dbReference type="EMBL" id="LAZR01023638">
    <property type="protein sequence ID" value="KKL77823.1"/>
    <property type="molecule type" value="Genomic_DNA"/>
</dbReference>
<protein>
    <submittedName>
        <fullName evidence="1">Uncharacterized protein</fullName>
    </submittedName>
</protein>